<organism evidence="2 3">
    <name type="scientific">Halteria grandinella</name>
    <dbReference type="NCBI Taxonomy" id="5974"/>
    <lineage>
        <taxon>Eukaryota</taxon>
        <taxon>Sar</taxon>
        <taxon>Alveolata</taxon>
        <taxon>Ciliophora</taxon>
        <taxon>Intramacronucleata</taxon>
        <taxon>Spirotrichea</taxon>
        <taxon>Stichotrichia</taxon>
        <taxon>Sporadotrichida</taxon>
        <taxon>Halteriidae</taxon>
        <taxon>Halteria</taxon>
    </lineage>
</organism>
<dbReference type="Gene3D" id="1.25.10.10">
    <property type="entry name" value="Leucine-rich Repeat Variant"/>
    <property type="match status" value="1"/>
</dbReference>
<dbReference type="Proteomes" id="UP000785679">
    <property type="component" value="Unassembled WGS sequence"/>
</dbReference>
<evidence type="ECO:0000256" key="1">
    <source>
        <dbReference type="SAM" id="Coils"/>
    </source>
</evidence>
<dbReference type="AlphaFoldDB" id="A0A8J8NXS9"/>
<dbReference type="InterPro" id="IPR011989">
    <property type="entry name" value="ARM-like"/>
</dbReference>
<feature type="coiled-coil region" evidence="1">
    <location>
        <begin position="448"/>
        <end position="491"/>
    </location>
</feature>
<reference evidence="2" key="1">
    <citation type="submission" date="2019-06" db="EMBL/GenBank/DDBJ databases">
        <authorList>
            <person name="Zheng W."/>
        </authorList>
    </citation>
    <scope>NUCLEOTIDE SEQUENCE</scope>
    <source>
        <strain evidence="2">QDHG01</strain>
    </source>
</reference>
<protein>
    <submittedName>
        <fullName evidence="2">Uncharacterized protein</fullName>
    </submittedName>
</protein>
<gene>
    <name evidence="2" type="ORF">FGO68_gene2745</name>
</gene>
<name>A0A8J8NXS9_HALGN</name>
<accession>A0A8J8NXS9</accession>
<dbReference type="InterPro" id="IPR016024">
    <property type="entry name" value="ARM-type_fold"/>
</dbReference>
<evidence type="ECO:0000313" key="2">
    <source>
        <dbReference type="EMBL" id="TNV83806.1"/>
    </source>
</evidence>
<feature type="coiled-coil region" evidence="1">
    <location>
        <begin position="186"/>
        <end position="213"/>
    </location>
</feature>
<proteinExistence type="predicted"/>
<comment type="caution">
    <text evidence="2">The sequence shown here is derived from an EMBL/GenBank/DDBJ whole genome shotgun (WGS) entry which is preliminary data.</text>
</comment>
<evidence type="ECO:0000313" key="3">
    <source>
        <dbReference type="Proteomes" id="UP000785679"/>
    </source>
</evidence>
<dbReference type="EMBL" id="RRYP01003425">
    <property type="protein sequence ID" value="TNV83806.1"/>
    <property type="molecule type" value="Genomic_DNA"/>
</dbReference>
<keyword evidence="1" id="KW-0175">Coiled coil</keyword>
<dbReference type="SUPFAM" id="SSF48371">
    <property type="entry name" value="ARM repeat"/>
    <property type="match status" value="1"/>
</dbReference>
<keyword evidence="3" id="KW-1185">Reference proteome</keyword>
<sequence>MAQRTQQPPMSSADSRIANSQQRINELTDNSSSFIECIIAFSRQLESDNVSTELQDMFFKFAEGRNSLPEKVHQTVVDQFLAILVSVISFNQFSKTAVRALKLLFEYLKNDSQVYARFKPTKVIIRKMNIASIINSSKEEDSDLALDFSSFLLRYHRDMDYGDFADDPLVGQKIKRAETYRAWADIEDLANGFESLQTNIEQHQTTAANAFQELYNYIEKIKKEMHLKTDDVKAEVLYVRDDVRRMQGLYNPEKDQALKDFGDMRSQVGDFIQQKIRLIEIQVEDKVKRIEALEKSILGAQATAGGGPPKINIVGASDQVTQQLATLKSSQDATAAQKSLSPVELRKLEDSLRDHVDILQTMNAKLNNHIGQQNEYKAYIGDRIDKLEKVGLNREIEKIPSKYEMLQMDQSIKRLAADIESIRNDQLTQKELDAIKQEEGDAFFKKTANDYFNKLRELDEQIKGMRDEKSITKLESKMGIIESELIDLKNKGRNNTRANFITGANGGIMSQAGFAEKFDLLVEEVNQVWSFVQRFVDEHVVDSITVIRSQEHAVREKMNQMDWLARNAEFLSPDAITKCLLAFKELYNTDQMNQKNAYITSKHTSNAAVTVMHLLEHTKQISPRDDETMSRLAILTSILEPLLVNDMNLDRALEARLMELLVSLLIVPQEIKEMSVYGQDDTEAIKKRLPVYLKYTLRCITSCVRSPLGVGDFAKVQTSSAQVMEFIEHVKDEEILANSAKVLRIVLRDDKHYDRITTMHNDMGNLLLDSLQKYSFSDVVLIELLAALRNFTRSPNKVPLVAKTNMGSIIALVVNPPSEKVFTMAVQVLKNFTKIPDYDRHIKQIGGHDVVLAIGGESINKFNFKK</sequence>
<dbReference type="OrthoDB" id="310184at2759"/>